<evidence type="ECO:0000313" key="1">
    <source>
        <dbReference type="EMBL" id="TGY92420.1"/>
    </source>
</evidence>
<proteinExistence type="predicted"/>
<accession>A0A4S2H994</accession>
<reference evidence="1 2" key="1">
    <citation type="journal article" date="2013" name="Int. J. Syst. Evol. Microbiol.">
        <title>Marinicauda pacifica gen. nov., sp. nov., a prosthecate alphaproteobacterium of the family Hyphomonadaceae isolated from deep seawater.</title>
        <authorList>
            <person name="Zhang X.Y."/>
            <person name="Li G.W."/>
            <person name="Wang C.S."/>
            <person name="Zhang Y.J."/>
            <person name="Xu X.W."/>
            <person name="Li H."/>
            <person name="Liu A."/>
            <person name="Liu C."/>
            <person name="Xie B.B."/>
            <person name="Qin Q.L."/>
            <person name="Xu Z."/>
            <person name="Chen X.L."/>
            <person name="Zhou B.C."/>
            <person name="Zhang Y.Z."/>
        </authorList>
    </citation>
    <scope>NUCLEOTIDE SEQUENCE [LARGE SCALE GENOMIC DNA]</scope>
    <source>
        <strain evidence="1 2">P-1 km-3</strain>
    </source>
</reference>
<keyword evidence="2" id="KW-1185">Reference proteome</keyword>
<dbReference type="Proteomes" id="UP000305451">
    <property type="component" value="Unassembled WGS sequence"/>
</dbReference>
<organism evidence="1 2">
    <name type="scientific">Marinicauda pacifica</name>
    <dbReference type="NCBI Taxonomy" id="1133559"/>
    <lineage>
        <taxon>Bacteria</taxon>
        <taxon>Pseudomonadati</taxon>
        <taxon>Pseudomonadota</taxon>
        <taxon>Alphaproteobacteria</taxon>
        <taxon>Maricaulales</taxon>
        <taxon>Maricaulaceae</taxon>
        <taxon>Marinicauda</taxon>
    </lineage>
</organism>
<dbReference type="OrthoDB" id="5975956at2"/>
<dbReference type="EMBL" id="SRXV01000003">
    <property type="protein sequence ID" value="TGY92420.1"/>
    <property type="molecule type" value="Genomic_DNA"/>
</dbReference>
<dbReference type="RefSeq" id="WP_135945555.1">
    <property type="nucleotide sequence ID" value="NZ_BMEI01000003.1"/>
</dbReference>
<evidence type="ECO:0000313" key="2">
    <source>
        <dbReference type="Proteomes" id="UP000305451"/>
    </source>
</evidence>
<dbReference type="AlphaFoldDB" id="A0A4S2H994"/>
<protein>
    <submittedName>
        <fullName evidence="1">Uncharacterized protein</fullName>
    </submittedName>
</protein>
<name>A0A4S2H994_9PROT</name>
<gene>
    <name evidence="1" type="ORF">E5162_12320</name>
</gene>
<comment type="caution">
    <text evidence="1">The sequence shown here is derived from an EMBL/GenBank/DDBJ whole genome shotgun (WGS) entry which is preliminary data.</text>
</comment>
<sequence length="82" mass="8895">MPVMDEPACLYLVHWHGTNCERPPGDDVFALGPGLFLIQTGATRSQVYHAIKRACAPEALLVAPLDAAPKFKGYESGALTWL</sequence>